<dbReference type="AlphaFoldDB" id="A0A0K2SMP7"/>
<reference evidence="2" key="2">
    <citation type="journal article" date="2016" name="Int. J. Syst. Evol. Microbiol.">
        <title>Complete genome sequence and cell structure of Limnochorda pilosa, a Gram-negative spore-former within the phylum Firmicutes.</title>
        <authorList>
            <person name="Watanabe M."/>
            <person name="Kojima H."/>
            <person name="Fukui M."/>
        </authorList>
    </citation>
    <scope>NUCLEOTIDE SEQUENCE [LARGE SCALE GENOMIC DNA]</scope>
    <source>
        <strain evidence="2">HC45</strain>
    </source>
</reference>
<dbReference type="OrthoDB" id="5506143at2"/>
<evidence type="ECO:0000313" key="1">
    <source>
        <dbReference type="EMBL" id="BAS28403.1"/>
    </source>
</evidence>
<reference evidence="2" key="1">
    <citation type="submission" date="2015-07" db="EMBL/GenBank/DDBJ databases">
        <title>Complete genome sequence and phylogenetic analysis of Limnochorda pilosa.</title>
        <authorList>
            <person name="Watanabe M."/>
            <person name="Kojima H."/>
            <person name="Fukui M."/>
        </authorList>
    </citation>
    <scope>NUCLEOTIDE SEQUENCE [LARGE SCALE GENOMIC DNA]</scope>
    <source>
        <strain evidence="2">HC45</strain>
    </source>
</reference>
<name>A0A0K2SMP7_LIMPI</name>
<dbReference type="Pfam" id="PF08761">
    <property type="entry name" value="dUTPase_2"/>
    <property type="match status" value="1"/>
</dbReference>
<dbReference type="KEGG" id="lpil:LIP_2573"/>
<dbReference type="InterPro" id="IPR014871">
    <property type="entry name" value="dUTPase/dCTP_pyrophosphatase"/>
</dbReference>
<organism evidence="1 2">
    <name type="scientific">Limnochorda pilosa</name>
    <dbReference type="NCBI Taxonomy" id="1555112"/>
    <lineage>
        <taxon>Bacteria</taxon>
        <taxon>Bacillati</taxon>
        <taxon>Bacillota</taxon>
        <taxon>Limnochordia</taxon>
        <taxon>Limnochordales</taxon>
        <taxon>Limnochordaceae</taxon>
        <taxon>Limnochorda</taxon>
    </lineage>
</organism>
<protein>
    <submittedName>
        <fullName evidence="1">dUTPase</fullName>
    </submittedName>
</protein>
<accession>A0A0K2SMP7</accession>
<proteinExistence type="predicted"/>
<dbReference type="SUPFAM" id="SSF101386">
    <property type="entry name" value="all-alpha NTP pyrophosphatases"/>
    <property type="match status" value="1"/>
</dbReference>
<dbReference type="RefSeq" id="WP_068138705.1">
    <property type="nucleotide sequence ID" value="NZ_AP014924.1"/>
</dbReference>
<sequence length="120" mass="14225">MDRLDELFRLQAAFDEEVARRRNLSFDPATWVQKEVLAMVSELAEILDEVSFKWWKDPRPLDHGRLTEEMVDLLHFFLSTCLKLGITPDELFEAYRAKNEENFRRQRGESDRPGYHAPAR</sequence>
<dbReference type="STRING" id="1555112.LIP_2573"/>
<gene>
    <name evidence="1" type="ORF">LIP_2573</name>
</gene>
<evidence type="ECO:0000313" key="2">
    <source>
        <dbReference type="Proteomes" id="UP000065807"/>
    </source>
</evidence>
<keyword evidence="2" id="KW-1185">Reference proteome</keyword>
<dbReference type="CDD" id="cd11527">
    <property type="entry name" value="NTP-PPase_dUTPase"/>
    <property type="match status" value="1"/>
</dbReference>
<dbReference type="EMBL" id="AP014924">
    <property type="protein sequence ID" value="BAS28403.1"/>
    <property type="molecule type" value="Genomic_DNA"/>
</dbReference>
<dbReference type="Gene3D" id="1.10.4010.10">
    <property type="entry name" value="Type II deoxyuridine triphosphatase"/>
    <property type="match status" value="1"/>
</dbReference>
<dbReference type="Proteomes" id="UP000065807">
    <property type="component" value="Chromosome"/>
</dbReference>